<keyword evidence="1" id="KW-0732">Signal</keyword>
<dbReference type="EMBL" id="JAROCB010000002">
    <property type="protein sequence ID" value="MDN4597171.1"/>
    <property type="molecule type" value="Genomic_DNA"/>
</dbReference>
<evidence type="ECO:0000313" key="3">
    <source>
        <dbReference type="Proteomes" id="UP001174210"/>
    </source>
</evidence>
<proteinExistence type="predicted"/>
<dbReference type="PROSITE" id="PS51257">
    <property type="entry name" value="PROKAR_LIPOPROTEIN"/>
    <property type="match status" value="1"/>
</dbReference>
<dbReference type="RefSeq" id="WP_301217908.1">
    <property type="nucleotide sequence ID" value="NZ_JAROCB010000002.1"/>
</dbReference>
<name>A0ABT8IWI2_9MICO</name>
<organism evidence="2 3">
    <name type="scientific">Leifsonia virtsii</name>
    <dbReference type="NCBI Taxonomy" id="3035915"/>
    <lineage>
        <taxon>Bacteria</taxon>
        <taxon>Bacillati</taxon>
        <taxon>Actinomycetota</taxon>
        <taxon>Actinomycetes</taxon>
        <taxon>Micrococcales</taxon>
        <taxon>Microbacteriaceae</taxon>
        <taxon>Leifsonia</taxon>
    </lineage>
</organism>
<comment type="caution">
    <text evidence="2">The sequence shown here is derived from an EMBL/GenBank/DDBJ whole genome shotgun (WGS) entry which is preliminary data.</text>
</comment>
<sequence length="140" mass="14150">MPRTAARLLPAVAALAAVAALVGCSSAPGRPVEDYAGEPKGVEAPASSAGGSSWAVWMEDGTRLAIVLYGSSTCPPKVDHIRSSGATRITATLAPAPGGICTHDYVPHTTVFATPDGTSKTAEVGVELPDQTLTLPARQG</sequence>
<gene>
    <name evidence="2" type="ORF">P5G59_08470</name>
</gene>
<feature type="signal peptide" evidence="1">
    <location>
        <begin position="1"/>
        <end position="19"/>
    </location>
</feature>
<feature type="chain" id="PRO_5046155927" description="Lipoprotein" evidence="1">
    <location>
        <begin position="20"/>
        <end position="140"/>
    </location>
</feature>
<dbReference type="Proteomes" id="UP001174210">
    <property type="component" value="Unassembled WGS sequence"/>
</dbReference>
<evidence type="ECO:0000313" key="2">
    <source>
        <dbReference type="EMBL" id="MDN4597171.1"/>
    </source>
</evidence>
<evidence type="ECO:0008006" key="4">
    <source>
        <dbReference type="Google" id="ProtNLM"/>
    </source>
</evidence>
<protein>
    <recommendedName>
        <fullName evidence="4">Lipoprotein</fullName>
    </recommendedName>
</protein>
<evidence type="ECO:0000256" key="1">
    <source>
        <dbReference type="SAM" id="SignalP"/>
    </source>
</evidence>
<keyword evidence="3" id="KW-1185">Reference proteome</keyword>
<reference evidence="2" key="1">
    <citation type="submission" date="2023-03" db="EMBL/GenBank/DDBJ databases">
        <title>MT1 and MT2 Draft Genomes of Novel Species.</title>
        <authorList>
            <person name="Venkateswaran K."/>
        </authorList>
    </citation>
    <scope>NUCLEOTIDE SEQUENCE</scope>
    <source>
        <strain evidence="2">F6_8S_P_1A</strain>
    </source>
</reference>
<accession>A0ABT8IWI2</accession>